<dbReference type="NCBIfam" id="TIGR00229">
    <property type="entry name" value="sensory_box"/>
    <property type="match status" value="1"/>
</dbReference>
<dbReference type="Pfam" id="PF14598">
    <property type="entry name" value="PAS_11"/>
    <property type="match status" value="1"/>
</dbReference>
<feature type="domain" description="PAS" evidence="7">
    <location>
        <begin position="90"/>
        <end position="147"/>
    </location>
</feature>
<evidence type="ECO:0000313" key="9">
    <source>
        <dbReference type="EMBL" id="KAK7103135.1"/>
    </source>
</evidence>
<dbReference type="InterPro" id="IPR000014">
    <property type="entry name" value="PAS"/>
</dbReference>
<keyword evidence="3" id="KW-0238">DNA-binding</keyword>
<dbReference type="InterPro" id="IPR056192">
    <property type="entry name" value="bHLH_NPAS4"/>
</dbReference>
<evidence type="ECO:0000256" key="5">
    <source>
        <dbReference type="ARBA" id="ARBA00023242"/>
    </source>
</evidence>
<accession>A0AAN9BH20</accession>
<dbReference type="GO" id="GO:0000977">
    <property type="term" value="F:RNA polymerase II transcription regulatory region sequence-specific DNA binding"/>
    <property type="evidence" value="ECO:0007669"/>
    <property type="project" value="TreeGrafter"/>
</dbReference>
<evidence type="ECO:0000256" key="4">
    <source>
        <dbReference type="ARBA" id="ARBA00023163"/>
    </source>
</evidence>
<feature type="compositionally biased region" description="Low complexity" evidence="6">
    <location>
        <begin position="580"/>
        <end position="591"/>
    </location>
</feature>
<feature type="region of interest" description="Disordered" evidence="6">
    <location>
        <begin position="746"/>
        <end position="773"/>
    </location>
</feature>
<dbReference type="InterPro" id="IPR035965">
    <property type="entry name" value="PAS-like_dom_sf"/>
</dbReference>
<sequence>MPPSPIEELALLDLDRSNKGASKQRRDQINSEIAVMRDLLPLPETARQRLSQLQVMSLCCVYIRKCNVLNKLFRSLPAEKDVHTATCDFFQALTGFLLITTREGKLVYISENVTDYLGHSMVDMKTQGDSLYDIVDKRDHGTVQAQLLAGGAELDVTRDVAFFCRMNMSRTLKRQAGFGDVKVMHVRGHFVPLSDPNADVTEPQQQQQQQQQQQKYVFMATCSPLITPELKENLIQSNTMVFKTVHQLDMTFLEVTKTAEYHLGLSTEEICQKSWYSMLHPEDIHEAREKHILLIRSNHEMGCMMTVRMLSAEGQTLWVNCVMHVRQAATAHNDDPLIVCINQVISEEEAYQIRMQSHMFTLYPPRAGDLWAAGLNGSHTATHPHTMQPDTATRWMPPTPVAPTNQPVTYQGPKPAYYMAGTQRLLPPSPCTNTYPAMHDQAGYMQPSSSSSPPSTLPNPHPHGQTDKLKLMLKRKIQGPCCPAKIPKLIWEDNVDSSGHPGHMEYAATADPMHSPDSASHFMGHNSRGYSWPAPTHVIPRAQYRVMPLLVQQPLNVKARIMATSALSPPHSTPHTTEQVVPESSVAVPESFLTPDPSPASSPHPPSMVKSEPMERKSAPSSTAILQELEKLASFTRAEPLPLPTPAPIPTITIKREKSLSPPVCRQKKELPIMDAFDIDQFFDLLVSPSTDLDTKKQHAALPKVINEVGNLPVTTPVVAVPRIKQEPVDTEPAFLAHKEPVRALQSPAVPPAQPVPALQSPAVPPAQPSQPCVDPKELEDLLGFFSGDMTATQLDLSDTLLTSTAVKEDGDLLVDSIQAFADNYGQVKLPCSAGHLGHFLSGLERPLEDFSPLSSSDVSSDMSGDEESCSEDSLQALLTKPEGGDRHGPAPSLGPTHPQTPQDVPGMCEEDELYQLDKLLLSMASNSGLMVSEETQ</sequence>
<dbReference type="EMBL" id="JBAMIC010000008">
    <property type="protein sequence ID" value="KAK7103135.1"/>
    <property type="molecule type" value="Genomic_DNA"/>
</dbReference>
<dbReference type="Gene3D" id="3.30.450.20">
    <property type="entry name" value="PAS domain"/>
    <property type="match status" value="2"/>
</dbReference>
<dbReference type="Pfam" id="PF23183">
    <property type="entry name" value="bHLH_NPAS4"/>
    <property type="match status" value="1"/>
</dbReference>
<evidence type="ECO:0000256" key="2">
    <source>
        <dbReference type="ARBA" id="ARBA00023015"/>
    </source>
</evidence>
<evidence type="ECO:0000259" key="8">
    <source>
        <dbReference type="PROSITE" id="PS50888"/>
    </source>
</evidence>
<dbReference type="InterPro" id="IPR011598">
    <property type="entry name" value="bHLH_dom"/>
</dbReference>
<dbReference type="GO" id="GO:0046983">
    <property type="term" value="F:protein dimerization activity"/>
    <property type="evidence" value="ECO:0007669"/>
    <property type="project" value="InterPro"/>
</dbReference>
<reference evidence="9 10" key="1">
    <citation type="submission" date="2024-02" db="EMBL/GenBank/DDBJ databases">
        <title>Chromosome-scale genome assembly of the rough periwinkle Littorina saxatilis.</title>
        <authorList>
            <person name="De Jode A."/>
            <person name="Faria R."/>
            <person name="Formenti G."/>
            <person name="Sims Y."/>
            <person name="Smith T.P."/>
            <person name="Tracey A."/>
            <person name="Wood J.M.D."/>
            <person name="Zagrodzka Z.B."/>
            <person name="Johannesson K."/>
            <person name="Butlin R.K."/>
            <person name="Leder E.H."/>
        </authorList>
    </citation>
    <scope>NUCLEOTIDE SEQUENCE [LARGE SCALE GENOMIC DNA]</scope>
    <source>
        <strain evidence="9">Snail1</strain>
        <tissue evidence="9">Muscle</tissue>
    </source>
</reference>
<comment type="caution">
    <text evidence="9">The sequence shown here is derived from an EMBL/GenBank/DDBJ whole genome shotgun (WGS) entry which is preliminary data.</text>
</comment>
<dbReference type="Proteomes" id="UP001374579">
    <property type="component" value="Unassembled WGS sequence"/>
</dbReference>
<name>A0AAN9BH20_9CAEN</name>
<dbReference type="AlphaFoldDB" id="A0AAN9BH20"/>
<evidence type="ECO:0000256" key="1">
    <source>
        <dbReference type="ARBA" id="ARBA00004123"/>
    </source>
</evidence>
<feature type="region of interest" description="Disordered" evidence="6">
    <location>
        <begin position="852"/>
        <end position="907"/>
    </location>
</feature>
<dbReference type="PANTHER" id="PTHR23043">
    <property type="entry name" value="HYPOXIA-INDUCIBLE FACTOR 1 ALPHA"/>
    <property type="match status" value="1"/>
</dbReference>
<evidence type="ECO:0000256" key="6">
    <source>
        <dbReference type="SAM" id="MobiDB-lite"/>
    </source>
</evidence>
<dbReference type="GO" id="GO:0005634">
    <property type="term" value="C:nucleus"/>
    <property type="evidence" value="ECO:0007669"/>
    <property type="project" value="UniProtKB-SubCell"/>
</dbReference>
<dbReference type="InterPro" id="IPR036638">
    <property type="entry name" value="HLH_DNA-bd_sf"/>
</dbReference>
<evidence type="ECO:0000256" key="3">
    <source>
        <dbReference type="ARBA" id="ARBA00023125"/>
    </source>
</evidence>
<protein>
    <recommendedName>
        <fullName evidence="11">Neuronal PAS domain-containing protein 4-like</fullName>
    </recommendedName>
</protein>
<proteinExistence type="predicted"/>
<organism evidence="9 10">
    <name type="scientific">Littorina saxatilis</name>
    <dbReference type="NCBI Taxonomy" id="31220"/>
    <lineage>
        <taxon>Eukaryota</taxon>
        <taxon>Metazoa</taxon>
        <taxon>Spiralia</taxon>
        <taxon>Lophotrochozoa</taxon>
        <taxon>Mollusca</taxon>
        <taxon>Gastropoda</taxon>
        <taxon>Caenogastropoda</taxon>
        <taxon>Littorinimorpha</taxon>
        <taxon>Littorinoidea</taxon>
        <taxon>Littorinidae</taxon>
        <taxon>Littorina</taxon>
    </lineage>
</organism>
<evidence type="ECO:0008006" key="11">
    <source>
        <dbReference type="Google" id="ProtNLM"/>
    </source>
</evidence>
<feature type="compositionally biased region" description="Low complexity" evidence="6">
    <location>
        <begin position="852"/>
        <end position="863"/>
    </location>
</feature>
<keyword evidence="2" id="KW-0805">Transcription regulation</keyword>
<gene>
    <name evidence="9" type="ORF">V1264_018096</name>
</gene>
<feature type="compositionally biased region" description="Pro residues" evidence="6">
    <location>
        <begin position="596"/>
        <end position="606"/>
    </location>
</feature>
<dbReference type="PROSITE" id="PS50888">
    <property type="entry name" value="BHLH"/>
    <property type="match status" value="1"/>
</dbReference>
<dbReference type="CDD" id="cd00130">
    <property type="entry name" value="PAS"/>
    <property type="match status" value="2"/>
</dbReference>
<evidence type="ECO:0000259" key="7">
    <source>
        <dbReference type="PROSITE" id="PS50112"/>
    </source>
</evidence>
<keyword evidence="5" id="KW-0539">Nucleus</keyword>
<evidence type="ECO:0000313" key="10">
    <source>
        <dbReference type="Proteomes" id="UP001374579"/>
    </source>
</evidence>
<keyword evidence="4" id="KW-0804">Transcription</keyword>
<feature type="region of interest" description="Disordered" evidence="6">
    <location>
        <begin position="432"/>
        <end position="466"/>
    </location>
</feature>
<dbReference type="PANTHER" id="PTHR23043:SF39">
    <property type="entry name" value="DYSFUSION, ISOFORM D"/>
    <property type="match status" value="1"/>
</dbReference>
<dbReference type="GO" id="GO:0000981">
    <property type="term" value="F:DNA-binding transcription factor activity, RNA polymerase II-specific"/>
    <property type="evidence" value="ECO:0007669"/>
    <property type="project" value="TreeGrafter"/>
</dbReference>
<dbReference type="SMART" id="SM00091">
    <property type="entry name" value="PAS"/>
    <property type="match status" value="2"/>
</dbReference>
<feature type="region of interest" description="Disordered" evidence="6">
    <location>
        <begin position="566"/>
        <end position="620"/>
    </location>
</feature>
<comment type="subcellular location">
    <subcellularLocation>
        <location evidence="1">Nucleus</location>
    </subcellularLocation>
</comment>
<dbReference type="SUPFAM" id="SSF55785">
    <property type="entry name" value="PYP-like sensor domain (PAS domain)"/>
    <property type="match status" value="2"/>
</dbReference>
<dbReference type="SUPFAM" id="SSF47459">
    <property type="entry name" value="HLH, helix-loop-helix DNA-binding domain"/>
    <property type="match status" value="1"/>
</dbReference>
<dbReference type="CDD" id="cd19697">
    <property type="entry name" value="bHLH-PAS_NPAS4_PASD10"/>
    <property type="match status" value="1"/>
</dbReference>
<keyword evidence="10" id="KW-1185">Reference proteome</keyword>
<feature type="domain" description="BHLH" evidence="8">
    <location>
        <begin position="13"/>
        <end position="66"/>
    </location>
</feature>
<dbReference type="PROSITE" id="PS50112">
    <property type="entry name" value="PAS"/>
    <property type="match status" value="1"/>
</dbReference>